<reference evidence="2 3" key="1">
    <citation type="submission" date="2021-06" db="EMBL/GenBank/DDBJ databases">
        <authorList>
            <person name="Sun Q."/>
            <person name="Li D."/>
        </authorList>
    </citation>
    <scope>NUCLEOTIDE SEQUENCE [LARGE SCALE GENOMIC DNA]</scope>
    <source>
        <strain evidence="2 3">MSJd-7</strain>
    </source>
</reference>
<keyword evidence="1" id="KW-0812">Transmembrane</keyword>
<sequence length="85" mass="9479">MKKGYHSTQSKAFNTIPRSEYLGVVLGFAIGMFLTGALHWDNRILELIGAVAGFVVGWWIDGKYYAEKDIPADQLEAEQTAQESQ</sequence>
<evidence type="ECO:0000313" key="2">
    <source>
        <dbReference type="EMBL" id="MBU5490868.1"/>
    </source>
</evidence>
<proteinExistence type="predicted"/>
<accession>A0ABS6ET59</accession>
<feature type="transmembrane region" description="Helical" evidence="1">
    <location>
        <begin position="21"/>
        <end position="38"/>
    </location>
</feature>
<gene>
    <name evidence="2" type="ORF">KQI75_09615</name>
</gene>
<feature type="transmembrane region" description="Helical" evidence="1">
    <location>
        <begin position="44"/>
        <end position="60"/>
    </location>
</feature>
<evidence type="ECO:0000313" key="3">
    <source>
        <dbReference type="Proteomes" id="UP000783588"/>
    </source>
</evidence>
<protein>
    <recommendedName>
        <fullName evidence="4">Glycine zipper family protein</fullName>
    </recommendedName>
</protein>
<dbReference type="EMBL" id="JAHLQI010000005">
    <property type="protein sequence ID" value="MBU5490868.1"/>
    <property type="molecule type" value="Genomic_DNA"/>
</dbReference>
<keyword evidence="1" id="KW-1133">Transmembrane helix</keyword>
<name>A0ABS6ET59_9FIRM</name>
<keyword evidence="3" id="KW-1185">Reference proteome</keyword>
<dbReference type="Proteomes" id="UP000783588">
    <property type="component" value="Unassembled WGS sequence"/>
</dbReference>
<organism evidence="2 3">
    <name type="scientific">Butyricicoccus intestinisimiae</name>
    <dbReference type="NCBI Taxonomy" id="2841509"/>
    <lineage>
        <taxon>Bacteria</taxon>
        <taxon>Bacillati</taxon>
        <taxon>Bacillota</taxon>
        <taxon>Clostridia</taxon>
        <taxon>Eubacteriales</taxon>
        <taxon>Butyricicoccaceae</taxon>
        <taxon>Butyricicoccus</taxon>
    </lineage>
</organism>
<evidence type="ECO:0008006" key="4">
    <source>
        <dbReference type="Google" id="ProtNLM"/>
    </source>
</evidence>
<keyword evidence="1" id="KW-0472">Membrane</keyword>
<dbReference type="RefSeq" id="WP_216470572.1">
    <property type="nucleotide sequence ID" value="NZ_JAHLQI010000005.1"/>
</dbReference>
<evidence type="ECO:0000256" key="1">
    <source>
        <dbReference type="SAM" id="Phobius"/>
    </source>
</evidence>
<comment type="caution">
    <text evidence="2">The sequence shown here is derived from an EMBL/GenBank/DDBJ whole genome shotgun (WGS) entry which is preliminary data.</text>
</comment>